<evidence type="ECO:0000256" key="5">
    <source>
        <dbReference type="ARBA" id="ARBA00022771"/>
    </source>
</evidence>
<evidence type="ECO:0000256" key="1">
    <source>
        <dbReference type="ARBA" id="ARBA00004123"/>
    </source>
</evidence>
<feature type="domain" description="C2H2-type" evidence="10">
    <location>
        <begin position="86"/>
        <end position="115"/>
    </location>
</feature>
<evidence type="ECO:0000256" key="2">
    <source>
        <dbReference type="ARBA" id="ARBA00006991"/>
    </source>
</evidence>
<keyword evidence="5 8" id="KW-0863">Zinc-finger</keyword>
<dbReference type="Gene3D" id="3.30.160.60">
    <property type="entry name" value="Classic Zinc Finger"/>
    <property type="match status" value="4"/>
</dbReference>
<evidence type="ECO:0000313" key="12">
    <source>
        <dbReference type="Proteomes" id="UP000469890"/>
    </source>
</evidence>
<evidence type="ECO:0000256" key="4">
    <source>
        <dbReference type="ARBA" id="ARBA00022737"/>
    </source>
</evidence>
<feature type="region of interest" description="Disordered" evidence="9">
    <location>
        <begin position="152"/>
        <end position="172"/>
    </location>
</feature>
<sequence>MDICNLLNSTNDCATTAFTSKPCKPYSCDWMQCSKSFTRRSDLARHQRIHTGERPYHCLWKGCQKQFIQRSALTVHSRTHTGERPHACEYPNCQKSFGDSSSLARHRRTHTGNRPYVCKSCRKSFTRKTTLSRHQEHAHKNQPLIAEANSTCSVPQQDPYQQETSPDLSNSLSPASVYSDIDDYHHTAHAPPMLPTIMDHKSYAIDHQLPPILINPPAPYRHYY</sequence>
<dbReference type="InterPro" id="IPR013087">
    <property type="entry name" value="Znf_C2H2_type"/>
</dbReference>
<dbReference type="GO" id="GO:0000981">
    <property type="term" value="F:DNA-binding transcription factor activity, RNA polymerase II-specific"/>
    <property type="evidence" value="ECO:0007669"/>
    <property type="project" value="TreeGrafter"/>
</dbReference>
<evidence type="ECO:0000256" key="6">
    <source>
        <dbReference type="ARBA" id="ARBA00022833"/>
    </source>
</evidence>
<accession>A0A8H4BHM8</accession>
<dbReference type="FunFam" id="3.30.160.60:FF:002343">
    <property type="entry name" value="Zinc finger protein 33A"/>
    <property type="match status" value="1"/>
</dbReference>
<comment type="similarity">
    <text evidence="2">Belongs to the krueppel C2H2-type zinc-finger protein family.</text>
</comment>
<dbReference type="Pfam" id="PF00096">
    <property type="entry name" value="zf-C2H2"/>
    <property type="match status" value="4"/>
</dbReference>
<dbReference type="SUPFAM" id="SSF57667">
    <property type="entry name" value="beta-beta-alpha zinc fingers"/>
    <property type="match status" value="2"/>
</dbReference>
<dbReference type="PANTHER" id="PTHR14003:SF19">
    <property type="entry name" value="YY2 TRANSCRIPTION FACTOR"/>
    <property type="match status" value="1"/>
</dbReference>
<dbReference type="GO" id="GO:0000978">
    <property type="term" value="F:RNA polymerase II cis-regulatory region sequence-specific DNA binding"/>
    <property type="evidence" value="ECO:0007669"/>
    <property type="project" value="TreeGrafter"/>
</dbReference>
<comment type="subcellular location">
    <subcellularLocation>
        <location evidence="1">Nucleus</location>
    </subcellularLocation>
</comment>
<dbReference type="GO" id="GO:0000785">
    <property type="term" value="C:chromatin"/>
    <property type="evidence" value="ECO:0007669"/>
    <property type="project" value="TreeGrafter"/>
</dbReference>
<protein>
    <recommendedName>
        <fullName evidence="10">C2H2-type domain-containing protein</fullName>
    </recommendedName>
</protein>
<gene>
    <name evidence="11" type="ORF">FB192DRAFT_1377284</name>
</gene>
<evidence type="ECO:0000256" key="7">
    <source>
        <dbReference type="ARBA" id="ARBA00023242"/>
    </source>
</evidence>
<feature type="domain" description="C2H2-type" evidence="10">
    <location>
        <begin position="56"/>
        <end position="85"/>
    </location>
</feature>
<reference evidence="11 12" key="1">
    <citation type="submission" date="2019-09" db="EMBL/GenBank/DDBJ databases">
        <authorList>
            <consortium name="DOE Joint Genome Institute"/>
            <person name="Mondo S.J."/>
            <person name="Navarro-Mendoza M.I."/>
            <person name="Perez-Arques C."/>
            <person name="Panchal S."/>
            <person name="Nicolas F.E."/>
            <person name="Ganguly P."/>
            <person name="Pangilinan J."/>
            <person name="Grigoriev I."/>
            <person name="Heitman J."/>
            <person name="Sanya K."/>
            <person name="Garre V."/>
        </authorList>
    </citation>
    <scope>NUCLEOTIDE SEQUENCE [LARGE SCALE GENOMIC DNA]</scope>
    <source>
        <strain evidence="11 12">MU402</strain>
    </source>
</reference>
<dbReference type="EMBL" id="JAAECE010000004">
    <property type="protein sequence ID" value="KAF1802284.1"/>
    <property type="molecule type" value="Genomic_DNA"/>
</dbReference>
<organism evidence="11 12">
    <name type="scientific">Mucor circinelloides f. lusitanicus</name>
    <name type="common">Mucor racemosus var. lusitanicus</name>
    <dbReference type="NCBI Taxonomy" id="29924"/>
    <lineage>
        <taxon>Eukaryota</taxon>
        <taxon>Fungi</taxon>
        <taxon>Fungi incertae sedis</taxon>
        <taxon>Mucoromycota</taxon>
        <taxon>Mucoromycotina</taxon>
        <taxon>Mucoromycetes</taxon>
        <taxon>Mucorales</taxon>
        <taxon>Mucorineae</taxon>
        <taxon>Mucoraceae</taxon>
        <taxon>Mucor</taxon>
    </lineage>
</organism>
<keyword evidence="4" id="KW-0677">Repeat</keyword>
<dbReference type="GO" id="GO:0031519">
    <property type="term" value="C:PcG protein complex"/>
    <property type="evidence" value="ECO:0007669"/>
    <property type="project" value="TreeGrafter"/>
</dbReference>
<dbReference type="FunFam" id="3.30.160.60:FF:000295">
    <property type="entry name" value="zinc finger protein 19"/>
    <property type="match status" value="1"/>
</dbReference>
<proteinExistence type="inferred from homology"/>
<dbReference type="FunFam" id="3.30.160.60:FF:000125">
    <property type="entry name" value="Putative zinc finger protein 143"/>
    <property type="match status" value="1"/>
</dbReference>
<name>A0A8H4BHM8_MUCCL</name>
<dbReference type="AlphaFoldDB" id="A0A8H4BHM8"/>
<dbReference type="PROSITE" id="PS00028">
    <property type="entry name" value="ZINC_FINGER_C2H2_1"/>
    <property type="match status" value="4"/>
</dbReference>
<keyword evidence="3" id="KW-0479">Metal-binding</keyword>
<dbReference type="Proteomes" id="UP000469890">
    <property type="component" value="Unassembled WGS sequence"/>
</dbReference>
<dbReference type="FunFam" id="3.30.160.60:FF:001498">
    <property type="entry name" value="Zinc finger protein 404"/>
    <property type="match status" value="1"/>
</dbReference>
<dbReference type="GO" id="GO:0008270">
    <property type="term" value="F:zinc ion binding"/>
    <property type="evidence" value="ECO:0007669"/>
    <property type="project" value="UniProtKB-KW"/>
</dbReference>
<dbReference type="GO" id="GO:0005667">
    <property type="term" value="C:transcription regulator complex"/>
    <property type="evidence" value="ECO:0007669"/>
    <property type="project" value="TreeGrafter"/>
</dbReference>
<evidence type="ECO:0000259" key="10">
    <source>
        <dbReference type="PROSITE" id="PS50157"/>
    </source>
</evidence>
<dbReference type="SMART" id="SM00355">
    <property type="entry name" value="ZnF_C2H2"/>
    <property type="match status" value="4"/>
</dbReference>
<comment type="caution">
    <text evidence="11">The sequence shown here is derived from an EMBL/GenBank/DDBJ whole genome shotgun (WGS) entry which is preliminary data.</text>
</comment>
<feature type="domain" description="C2H2-type" evidence="10">
    <location>
        <begin position="26"/>
        <end position="55"/>
    </location>
</feature>
<feature type="domain" description="C2H2-type" evidence="10">
    <location>
        <begin position="116"/>
        <end position="144"/>
    </location>
</feature>
<keyword evidence="6" id="KW-0862">Zinc</keyword>
<dbReference type="PROSITE" id="PS50157">
    <property type="entry name" value="ZINC_FINGER_C2H2_2"/>
    <property type="match status" value="4"/>
</dbReference>
<evidence type="ECO:0000313" key="11">
    <source>
        <dbReference type="EMBL" id="KAF1802284.1"/>
    </source>
</evidence>
<keyword evidence="7" id="KW-0539">Nucleus</keyword>
<evidence type="ECO:0000256" key="3">
    <source>
        <dbReference type="ARBA" id="ARBA00022723"/>
    </source>
</evidence>
<dbReference type="InterPro" id="IPR036236">
    <property type="entry name" value="Znf_C2H2_sf"/>
</dbReference>
<dbReference type="PANTHER" id="PTHR14003">
    <property type="entry name" value="TRANSCRIPTIONAL REPRESSOR PROTEIN YY"/>
    <property type="match status" value="1"/>
</dbReference>
<evidence type="ECO:0000256" key="8">
    <source>
        <dbReference type="PROSITE-ProRule" id="PRU00042"/>
    </source>
</evidence>
<evidence type="ECO:0000256" key="9">
    <source>
        <dbReference type="SAM" id="MobiDB-lite"/>
    </source>
</evidence>